<dbReference type="GO" id="GO:0070006">
    <property type="term" value="F:metalloaminopeptidase activity"/>
    <property type="evidence" value="ECO:0007669"/>
    <property type="project" value="UniProtKB-ARBA"/>
</dbReference>
<evidence type="ECO:0000256" key="8">
    <source>
        <dbReference type="PIRSR" id="PIRSR634015-2"/>
    </source>
</evidence>
<dbReference type="Pfam" id="PF09127">
    <property type="entry name" value="Leuk-A4-hydro_C"/>
    <property type="match status" value="1"/>
</dbReference>
<dbReference type="GO" id="GO:0004301">
    <property type="term" value="F:epoxide hydrolase activity"/>
    <property type="evidence" value="ECO:0007669"/>
    <property type="project" value="TreeGrafter"/>
</dbReference>
<dbReference type="Pfam" id="PF01433">
    <property type="entry name" value="Peptidase_M1"/>
    <property type="match status" value="1"/>
</dbReference>
<keyword evidence="2" id="KW-0645">Protease</keyword>
<dbReference type="SMART" id="SM01263">
    <property type="entry name" value="Leuk-A4-hydro_C"/>
    <property type="match status" value="1"/>
</dbReference>
<feature type="binding site" evidence="8">
    <location>
        <begin position="244"/>
        <end position="246"/>
    </location>
    <ligand>
        <name>a peptide</name>
        <dbReference type="ChEBI" id="CHEBI:60466"/>
    </ligand>
</feature>
<dbReference type="InterPro" id="IPR016024">
    <property type="entry name" value="ARM-type_fold"/>
</dbReference>
<evidence type="ECO:0000256" key="4">
    <source>
        <dbReference type="ARBA" id="ARBA00022801"/>
    </source>
</evidence>
<dbReference type="FunFam" id="1.25.40.320:FF:000001">
    <property type="entry name" value="Leukotriene A(4) hydrolase"/>
    <property type="match status" value="1"/>
</dbReference>
<dbReference type="GO" id="GO:0005829">
    <property type="term" value="C:cytosol"/>
    <property type="evidence" value="ECO:0007669"/>
    <property type="project" value="TreeGrafter"/>
</dbReference>
<keyword evidence="3 9" id="KW-0479">Metal-binding</keyword>
<dbReference type="InterPro" id="IPR053720">
    <property type="entry name" value="Psm_Assembly_Chaperone"/>
</dbReference>
<evidence type="ECO:0000313" key="11">
    <source>
        <dbReference type="EMBL" id="ORX72200.1"/>
    </source>
</evidence>
<evidence type="ECO:0000256" key="3">
    <source>
        <dbReference type="ARBA" id="ARBA00022723"/>
    </source>
</evidence>
<dbReference type="SUPFAM" id="SSF48371">
    <property type="entry name" value="ARM repeat"/>
    <property type="match status" value="1"/>
</dbReference>
<dbReference type="CDD" id="cd09599">
    <property type="entry name" value="M1_LTA4H"/>
    <property type="match status" value="1"/>
</dbReference>
<dbReference type="EMBL" id="MCFD01000003">
    <property type="protein sequence ID" value="ORX72200.1"/>
    <property type="molecule type" value="Genomic_DNA"/>
</dbReference>
<evidence type="ECO:0000256" key="2">
    <source>
        <dbReference type="ARBA" id="ARBA00022670"/>
    </source>
</evidence>
<feature type="binding site" evidence="9">
    <location>
        <position position="374"/>
    </location>
    <ligand>
        <name>Zn(2+)</name>
        <dbReference type="ChEBI" id="CHEBI:29105"/>
        <note>catalytic</note>
    </ligand>
</feature>
<evidence type="ECO:0000256" key="7">
    <source>
        <dbReference type="PIRSR" id="PIRSR634015-1"/>
    </source>
</evidence>
<organism evidence="11 12">
    <name type="scientific">Linderina pennispora</name>
    <dbReference type="NCBI Taxonomy" id="61395"/>
    <lineage>
        <taxon>Eukaryota</taxon>
        <taxon>Fungi</taxon>
        <taxon>Fungi incertae sedis</taxon>
        <taxon>Zoopagomycota</taxon>
        <taxon>Kickxellomycotina</taxon>
        <taxon>Kickxellomycetes</taxon>
        <taxon>Kickxellales</taxon>
        <taxon>Kickxellaceae</taxon>
        <taxon>Linderina</taxon>
    </lineage>
</organism>
<dbReference type="PANTHER" id="PTHR45726:SF3">
    <property type="entry name" value="LEUKOTRIENE A-4 HYDROLASE"/>
    <property type="match status" value="1"/>
</dbReference>
<dbReference type="Gene3D" id="1.10.390.10">
    <property type="entry name" value="Neutral Protease Domain 2"/>
    <property type="match status" value="1"/>
</dbReference>
<dbReference type="InterPro" id="IPR015211">
    <property type="entry name" value="Peptidase_M1_C"/>
</dbReference>
<dbReference type="InterPro" id="IPR034015">
    <property type="entry name" value="M1_LTA4H"/>
</dbReference>
<dbReference type="FunFam" id="3.30.2010.30:FF:000001">
    <property type="entry name" value="Leukotriene A(4) hydrolase"/>
    <property type="match status" value="1"/>
</dbReference>
<dbReference type="InterPro" id="IPR042097">
    <property type="entry name" value="Aminopeptidase_N-like_N_sf"/>
</dbReference>
<gene>
    <name evidence="11" type="ORF">DL89DRAFT_291415</name>
</gene>
<feature type="binding site" evidence="9">
    <location>
        <position position="393"/>
    </location>
    <ligand>
        <name>Zn(2+)</name>
        <dbReference type="ChEBI" id="CHEBI:29105"/>
        <note>catalytic</note>
    </ligand>
</feature>
<feature type="binding site" evidence="8">
    <location>
        <begin position="644"/>
        <end position="646"/>
    </location>
    <ligand>
        <name>a peptide</name>
        <dbReference type="ChEBI" id="CHEBI:60466"/>
    </ligand>
</feature>
<name>A0A1Y1WF81_9FUNG</name>
<accession>A0A1Y1WF81</accession>
<dbReference type="Gene3D" id="3.30.230.90">
    <property type="match status" value="1"/>
</dbReference>
<dbReference type="FunFam" id="1.10.390.10:FF:000003">
    <property type="entry name" value="Leukotriene A(4) hydrolase"/>
    <property type="match status" value="1"/>
</dbReference>
<dbReference type="Proteomes" id="UP000193922">
    <property type="component" value="Unassembled WGS sequence"/>
</dbReference>
<dbReference type="AlphaFoldDB" id="A0A1Y1WF81"/>
<dbReference type="GeneID" id="63806843"/>
<dbReference type="SUPFAM" id="SSF55486">
    <property type="entry name" value="Metalloproteases ('zincins'), catalytic domain"/>
    <property type="match status" value="1"/>
</dbReference>
<feature type="domain" description="Peptidase M1 leukotriene A4 hydrolase/aminopeptidase C-terminal" evidence="10">
    <location>
        <begin position="542"/>
        <end position="689"/>
    </location>
</feature>
<dbReference type="PANTHER" id="PTHR45726">
    <property type="entry name" value="LEUKOTRIENE A-4 HYDROLASE"/>
    <property type="match status" value="1"/>
</dbReference>
<evidence type="ECO:0000256" key="5">
    <source>
        <dbReference type="ARBA" id="ARBA00022833"/>
    </source>
</evidence>
<dbReference type="Gene3D" id="3.30.2010.30">
    <property type="match status" value="1"/>
</dbReference>
<keyword evidence="5 9" id="KW-0862">Zinc</keyword>
<comment type="cofactor">
    <cofactor evidence="9">
        <name>Zn(2+)</name>
        <dbReference type="ChEBI" id="CHEBI:29105"/>
    </cofactor>
    <text evidence="9">Binds 1 zinc ion per subunit.</text>
</comment>
<dbReference type="InterPro" id="IPR045357">
    <property type="entry name" value="Aminopeptidase_N-like_N"/>
</dbReference>
<dbReference type="Pfam" id="PF17900">
    <property type="entry name" value="Peptidase_M1_N"/>
    <property type="match status" value="1"/>
</dbReference>
<dbReference type="InterPro" id="IPR027268">
    <property type="entry name" value="Peptidase_M4/M1_CTD_sf"/>
</dbReference>
<evidence type="ECO:0000259" key="10">
    <source>
        <dbReference type="SMART" id="SM01263"/>
    </source>
</evidence>
<dbReference type="InterPro" id="IPR049980">
    <property type="entry name" value="LTA4H_cat"/>
</dbReference>
<sequence length="691" mass="76267">MTTTKSRSFPVDVNVTAALIDDVHTDVAVLGFANCVVVLITQLASVGSIIQAVTSRVSYNNGEFGDLVEVDDVPVDIKFVLGNANASKAASLYQICAMHVAQSRYRQNPLDTRPLVLGIGLKVPAGFNLPQPEDGDDGSAADSSIYATVQASLDDVATFTVDTNHLVIKGVSVDQGSGFAAAEYTLSEAHPVFGHALNVSLKDAKKDAEFKVKIEYETTKGSAGIQVLTPEQTLGKKHPFLFTQCQAIHARSLLPCQDSPSIKLSYSADIRVYSFEQKITIPSYLIAMAIGNLAKSDISDRCAVWSEPEGIEACAWEPAEKLVTPYSWGRYDLLILPPSFPYGGMENPCLTFVTPTLLAGDRSLTDVVAHEIAHSWSGNLITTSNWEHFWLNEGWTTFLERKIVAALHGEDARQLSHVLGYKALKADIELLGGDNQLTALVPKLDDVDPDDSYSRVPYEKGALLLYYLEQQLGPVVFHHITTMYVREFAGQSINTGDFHNFILRYVHHYLDPTDEAKIAAIDFDAWFTKPGMPPVDFKFDEAPQQAAFDLARRWWDARDVADAHTKFDAKEFSDMSTTQKVIFIQTLSDKGEVPHSALAEVEKAYGLSGSRNCEVRMAWLSMALKNNYEAEFDNAVRMLGEQGRMKYTRPLYRALAKSGSKGKELAEATFAKHRSFYHPICTRLVAKDLGL</sequence>
<feature type="active site" description="Proton donor" evidence="7">
    <location>
        <position position="458"/>
    </location>
</feature>
<evidence type="ECO:0000256" key="1">
    <source>
        <dbReference type="ARBA" id="ARBA00010136"/>
    </source>
</evidence>
<evidence type="ECO:0000256" key="9">
    <source>
        <dbReference type="PIRSR" id="PIRSR634015-3"/>
    </source>
</evidence>
<dbReference type="OrthoDB" id="79562at2759"/>
<evidence type="ECO:0000256" key="6">
    <source>
        <dbReference type="ARBA" id="ARBA00023049"/>
    </source>
</evidence>
<comment type="similarity">
    <text evidence="1">Belongs to the peptidase M1 family.</text>
</comment>
<dbReference type="GO" id="GO:0006508">
    <property type="term" value="P:proteolysis"/>
    <property type="evidence" value="ECO:0007669"/>
    <property type="project" value="UniProtKB-KW"/>
</dbReference>
<feature type="active site" description="Proton acceptor" evidence="7">
    <location>
        <position position="371"/>
    </location>
</feature>
<evidence type="ECO:0000313" key="12">
    <source>
        <dbReference type="Proteomes" id="UP000193922"/>
    </source>
</evidence>
<reference evidence="11 12" key="1">
    <citation type="submission" date="2016-07" db="EMBL/GenBank/DDBJ databases">
        <title>Pervasive Adenine N6-methylation of Active Genes in Fungi.</title>
        <authorList>
            <consortium name="DOE Joint Genome Institute"/>
            <person name="Mondo S.J."/>
            <person name="Dannebaum R.O."/>
            <person name="Kuo R.C."/>
            <person name="Labutti K."/>
            <person name="Haridas S."/>
            <person name="Kuo A."/>
            <person name="Salamov A."/>
            <person name="Ahrendt S.R."/>
            <person name="Lipzen A."/>
            <person name="Sullivan W."/>
            <person name="Andreopoulos W.B."/>
            <person name="Clum A."/>
            <person name="Lindquist E."/>
            <person name="Daum C."/>
            <person name="Ramamoorthy G.K."/>
            <person name="Gryganskyi A."/>
            <person name="Culley D."/>
            <person name="Magnuson J.K."/>
            <person name="James T.Y."/>
            <person name="O'Malley M.A."/>
            <person name="Stajich J.E."/>
            <person name="Spatafora J.W."/>
            <person name="Visel A."/>
            <person name="Grigoriev I.V."/>
        </authorList>
    </citation>
    <scope>NUCLEOTIDE SEQUENCE [LARGE SCALE GENOMIC DNA]</scope>
    <source>
        <strain evidence="11 12">ATCC 12442</strain>
    </source>
</reference>
<dbReference type="Gene3D" id="1.25.40.320">
    <property type="entry name" value="Peptidase M1, leukotriene A4 hydrolase/aminopeptidase C-terminal domain"/>
    <property type="match status" value="1"/>
</dbReference>
<keyword evidence="6" id="KW-0482">Metalloprotease</keyword>
<dbReference type="RefSeq" id="XP_040745624.1">
    <property type="nucleotide sequence ID" value="XM_040890195.1"/>
</dbReference>
<comment type="caution">
    <text evidence="11">The sequence shown here is derived from an EMBL/GenBank/DDBJ whole genome shotgun (WGS) entry which is preliminary data.</text>
</comment>
<keyword evidence="4" id="KW-0378">Hydrolase</keyword>
<dbReference type="Gene3D" id="2.60.40.1730">
    <property type="entry name" value="tricorn interacting facor f3 domain"/>
    <property type="match status" value="1"/>
</dbReference>
<keyword evidence="12" id="KW-1185">Reference proteome</keyword>
<dbReference type="InterPro" id="IPR038502">
    <property type="entry name" value="M1_LTA-4_hydro/amino_C_sf"/>
</dbReference>
<dbReference type="InterPro" id="IPR014782">
    <property type="entry name" value="Peptidase_M1_dom"/>
</dbReference>
<dbReference type="STRING" id="61395.A0A1Y1WF81"/>
<feature type="binding site" evidence="9">
    <location>
        <position position="370"/>
    </location>
    <ligand>
        <name>Zn(2+)</name>
        <dbReference type="ChEBI" id="CHEBI:29105"/>
        <note>catalytic</note>
    </ligand>
</feature>
<dbReference type="GO" id="GO:0008270">
    <property type="term" value="F:zinc ion binding"/>
    <property type="evidence" value="ECO:0007669"/>
    <property type="project" value="InterPro"/>
</dbReference>
<protein>
    <submittedName>
        <fullName evidence="11">Zincin</fullName>
    </submittedName>
</protein>
<dbReference type="SUPFAM" id="SSF63737">
    <property type="entry name" value="Leukotriene A4 hydrolase N-terminal domain"/>
    <property type="match status" value="1"/>
</dbReference>
<feature type="binding site" evidence="8">
    <location>
        <begin position="341"/>
        <end position="346"/>
    </location>
    <ligand>
        <name>a peptide</name>
        <dbReference type="ChEBI" id="CHEBI:60466"/>
    </ligand>
</feature>
<proteinExistence type="inferred from homology"/>